<feature type="transmembrane region" description="Helical" evidence="19">
    <location>
        <begin position="157"/>
        <end position="175"/>
    </location>
</feature>
<keyword evidence="23" id="KW-1185">Reference proteome</keyword>
<keyword evidence="3" id="KW-1003">Cell membrane</keyword>
<dbReference type="FunFam" id="1.20.120.1220:FF:000001">
    <property type="entry name" value="Type 4 prepilin-like proteins leader peptide-processing enzyme"/>
    <property type="match status" value="1"/>
</dbReference>
<evidence type="ECO:0000256" key="3">
    <source>
        <dbReference type="ARBA" id="ARBA00022475"/>
    </source>
</evidence>
<evidence type="ECO:0000256" key="2">
    <source>
        <dbReference type="ARBA" id="ARBA00005801"/>
    </source>
</evidence>
<keyword evidence="10 18" id="KW-0378">Hydrolase</keyword>
<evidence type="ECO:0000256" key="18">
    <source>
        <dbReference type="RuleBase" id="RU003794"/>
    </source>
</evidence>
<dbReference type="RefSeq" id="WP_106989380.1">
    <property type="nucleotide sequence ID" value="NZ_KZ679084.1"/>
</dbReference>
<evidence type="ECO:0000259" key="20">
    <source>
        <dbReference type="Pfam" id="PF01478"/>
    </source>
</evidence>
<evidence type="ECO:0000313" key="22">
    <source>
        <dbReference type="EMBL" id="PRH83502.1"/>
    </source>
</evidence>
<dbReference type="Pfam" id="PF01478">
    <property type="entry name" value="Peptidase_A24"/>
    <property type="match status" value="1"/>
</dbReference>
<keyword evidence="7 18" id="KW-0808">Transferase</keyword>
<dbReference type="EC" id="3.4.23.43" evidence="15 18"/>
<dbReference type="Pfam" id="PF06750">
    <property type="entry name" value="A24_N_bact"/>
    <property type="match status" value="1"/>
</dbReference>
<evidence type="ECO:0000256" key="9">
    <source>
        <dbReference type="ARBA" id="ARBA00022692"/>
    </source>
</evidence>
<feature type="transmembrane region" description="Helical" evidence="19">
    <location>
        <begin position="130"/>
        <end position="148"/>
    </location>
</feature>
<dbReference type="InterPro" id="IPR000045">
    <property type="entry name" value="Prepilin_IV_endopep_pep"/>
</dbReference>
<keyword evidence="9 18" id="KW-0812">Transmembrane</keyword>
<evidence type="ECO:0000259" key="21">
    <source>
        <dbReference type="Pfam" id="PF06750"/>
    </source>
</evidence>
<evidence type="ECO:0000256" key="11">
    <source>
        <dbReference type="ARBA" id="ARBA00022989"/>
    </source>
</evidence>
<keyword evidence="6 18" id="KW-0645">Protease</keyword>
<dbReference type="GO" id="GO:0008168">
    <property type="term" value="F:methyltransferase activity"/>
    <property type="evidence" value="ECO:0007669"/>
    <property type="project" value="UniProtKB-KW"/>
</dbReference>
<feature type="domain" description="Prepilin type IV endopeptidase peptidase" evidence="20">
    <location>
        <begin position="135"/>
        <end position="242"/>
    </location>
</feature>
<gene>
    <name evidence="22" type="ORF">C6N40_02300</name>
</gene>
<evidence type="ECO:0000256" key="17">
    <source>
        <dbReference type="RuleBase" id="RU003793"/>
    </source>
</evidence>
<evidence type="ECO:0000256" key="16">
    <source>
        <dbReference type="ARBA" id="ARBA00071870"/>
    </source>
</evidence>
<feature type="transmembrane region" description="Helical" evidence="19">
    <location>
        <begin position="12"/>
        <end position="34"/>
    </location>
</feature>
<evidence type="ECO:0000313" key="23">
    <source>
        <dbReference type="Proteomes" id="UP000241736"/>
    </source>
</evidence>
<dbReference type="EMBL" id="PVLF01000002">
    <property type="protein sequence ID" value="PRH83502.1"/>
    <property type="molecule type" value="Genomic_DNA"/>
</dbReference>
<comment type="catalytic activity">
    <reaction evidence="14 18">
        <text>Typically cleaves a -Gly-|-Phe- bond to release an N-terminal, basic peptide of 5-8 residues from type IV prepilin, and then N-methylates the new N-terminal amino group, the methyl donor being S-adenosyl-L-methionine.</text>
        <dbReference type="EC" id="3.4.23.43"/>
    </reaction>
</comment>
<evidence type="ECO:0000256" key="7">
    <source>
        <dbReference type="ARBA" id="ARBA00022679"/>
    </source>
</evidence>
<evidence type="ECO:0000256" key="1">
    <source>
        <dbReference type="ARBA" id="ARBA00004429"/>
    </source>
</evidence>
<comment type="caution">
    <text evidence="22">The sequence shown here is derived from an EMBL/GenBank/DDBJ whole genome shotgun (WGS) entry which is preliminary data.</text>
</comment>
<dbReference type="AlphaFoldDB" id="A0A2P6MC06"/>
<evidence type="ECO:0000256" key="5">
    <source>
        <dbReference type="ARBA" id="ARBA00022603"/>
    </source>
</evidence>
<keyword evidence="5 18" id="KW-0489">Methyltransferase</keyword>
<proteinExistence type="inferred from homology"/>
<dbReference type="GO" id="GO:0004190">
    <property type="term" value="F:aspartic-type endopeptidase activity"/>
    <property type="evidence" value="ECO:0007669"/>
    <property type="project" value="UniProtKB-EC"/>
</dbReference>
<dbReference type="InterPro" id="IPR010627">
    <property type="entry name" value="Prepilin_pept_A24_N"/>
</dbReference>
<reference evidence="22 23" key="1">
    <citation type="submission" date="2018-03" db="EMBL/GenBank/DDBJ databases">
        <title>Arenimonas caeni sp. nov., isolated from activated sludge.</title>
        <authorList>
            <person name="Liu H."/>
        </authorList>
    </citation>
    <scope>NUCLEOTIDE SEQUENCE [LARGE SCALE GENOMIC DNA]</scope>
    <source>
        <strain evidence="23">z29</strain>
    </source>
</reference>
<feature type="transmembrane region" description="Helical" evidence="19">
    <location>
        <begin position="181"/>
        <end position="202"/>
    </location>
</feature>
<comment type="function">
    <text evidence="18">Plays an essential role in type IV pili and type II pseudopili formation by proteolytically removing the leader sequence from substrate proteins and subsequently monomethylating the alpha-amino group of the newly exposed N-terminal phenylalanine.</text>
</comment>
<evidence type="ECO:0000256" key="14">
    <source>
        <dbReference type="ARBA" id="ARBA00050401"/>
    </source>
</evidence>
<dbReference type="Gene3D" id="1.20.120.1220">
    <property type="match status" value="1"/>
</dbReference>
<dbReference type="PRINTS" id="PR00864">
    <property type="entry name" value="PREPILNPTASE"/>
</dbReference>
<dbReference type="Proteomes" id="UP000241736">
    <property type="component" value="Unassembled WGS sequence"/>
</dbReference>
<dbReference type="PANTHER" id="PTHR30487">
    <property type="entry name" value="TYPE 4 PREPILIN-LIKE PROTEINS LEADER PEPTIDE-PROCESSING ENZYME"/>
    <property type="match status" value="1"/>
</dbReference>
<keyword evidence="11 19" id="KW-1133">Transmembrane helix</keyword>
<keyword evidence="12 19" id="KW-0472">Membrane</keyword>
<feature type="domain" description="Prepilin peptidase A24 N-terminal" evidence="21">
    <location>
        <begin position="18"/>
        <end position="124"/>
    </location>
</feature>
<evidence type="ECO:0000256" key="15">
    <source>
        <dbReference type="ARBA" id="ARBA00067082"/>
    </source>
</evidence>
<dbReference type="GO" id="GO:0005886">
    <property type="term" value="C:plasma membrane"/>
    <property type="evidence" value="ECO:0007669"/>
    <property type="project" value="UniProtKB-SubCell"/>
</dbReference>
<dbReference type="PANTHER" id="PTHR30487:SF0">
    <property type="entry name" value="PREPILIN LEADER PEPTIDASE_N-METHYLTRANSFERASE-RELATED"/>
    <property type="match status" value="1"/>
</dbReference>
<evidence type="ECO:0000256" key="19">
    <source>
        <dbReference type="SAM" id="Phobius"/>
    </source>
</evidence>
<comment type="similarity">
    <text evidence="2 17">Belongs to the peptidase A24 family.</text>
</comment>
<evidence type="ECO:0000256" key="4">
    <source>
        <dbReference type="ARBA" id="ARBA00022519"/>
    </source>
</evidence>
<keyword evidence="4" id="KW-0997">Cell inner membrane</keyword>
<dbReference type="EC" id="2.1.1.-" evidence="18"/>
<dbReference type="InterPro" id="IPR050882">
    <property type="entry name" value="Prepilin_peptidase/N-MTase"/>
</dbReference>
<sequence length="288" mass="31208">MLEAIQASAALSAGLALLFGLLVGSFLNVVILRLPPRLEWQWRRDAREILELPEHYEPAPPGIVVQRSACPKCGHRLAPWENLPLLSFALLRGKCRGCGTPISWQYPIVELVTGLMFAACAWRFGVGTEGIAAMAFSGFLVALTGIDLRTTLLPDQLTYPLLWIGLGLATMTLFVSPVQAIFGALAGYLSLWSVYWGFKLLTGKEGMGHGDFKLLAALGAWCGVAGILPIVLMSSFIGAIVGSLWIGLRGQDRATPIPFGPYLAAAGWVQLMWGPQILQAYRDWSGLN</sequence>
<evidence type="ECO:0000256" key="8">
    <source>
        <dbReference type="ARBA" id="ARBA00022691"/>
    </source>
</evidence>
<dbReference type="OrthoDB" id="9789291at2"/>
<evidence type="ECO:0000256" key="12">
    <source>
        <dbReference type="ARBA" id="ARBA00023136"/>
    </source>
</evidence>
<evidence type="ECO:0000256" key="13">
    <source>
        <dbReference type="ARBA" id="ARBA00023268"/>
    </source>
</evidence>
<feature type="transmembrane region" description="Helical" evidence="19">
    <location>
        <begin position="214"/>
        <end position="247"/>
    </location>
</feature>
<dbReference type="InterPro" id="IPR014032">
    <property type="entry name" value="Peptidase_A24A_bac"/>
</dbReference>
<keyword evidence="13 18" id="KW-0511">Multifunctional enzyme</keyword>
<comment type="subcellular location">
    <subcellularLocation>
        <location evidence="1">Cell inner membrane</location>
        <topology evidence="1">Multi-pass membrane protein</topology>
    </subcellularLocation>
    <subcellularLocation>
        <location evidence="18">Cell membrane</location>
        <topology evidence="18">Multi-pass membrane protein</topology>
    </subcellularLocation>
</comment>
<evidence type="ECO:0000256" key="10">
    <source>
        <dbReference type="ARBA" id="ARBA00022801"/>
    </source>
</evidence>
<accession>A0A2P6MC06</accession>
<protein>
    <recommendedName>
        <fullName evidence="16 18">Prepilin leader peptidase/N-methyltransferase</fullName>
        <ecNumber evidence="18">2.1.1.-</ecNumber>
        <ecNumber evidence="15 18">3.4.23.43</ecNumber>
    </recommendedName>
</protein>
<dbReference type="GO" id="GO:0032259">
    <property type="term" value="P:methylation"/>
    <property type="evidence" value="ECO:0007669"/>
    <property type="project" value="UniProtKB-KW"/>
</dbReference>
<name>A0A2P6MC06_9GAMM</name>
<organism evidence="22 23">
    <name type="scientific">Arenimonas caeni</name>
    <dbReference type="NCBI Taxonomy" id="2058085"/>
    <lineage>
        <taxon>Bacteria</taxon>
        <taxon>Pseudomonadati</taxon>
        <taxon>Pseudomonadota</taxon>
        <taxon>Gammaproteobacteria</taxon>
        <taxon>Lysobacterales</taxon>
        <taxon>Lysobacteraceae</taxon>
        <taxon>Arenimonas</taxon>
    </lineage>
</organism>
<dbReference type="GO" id="GO:0006465">
    <property type="term" value="P:signal peptide processing"/>
    <property type="evidence" value="ECO:0007669"/>
    <property type="project" value="TreeGrafter"/>
</dbReference>
<keyword evidence="8" id="KW-0949">S-adenosyl-L-methionine</keyword>
<evidence type="ECO:0000256" key="6">
    <source>
        <dbReference type="ARBA" id="ARBA00022670"/>
    </source>
</evidence>